<protein>
    <recommendedName>
        <fullName evidence="3">Type-F conjugative transfer system protein (TrbI_Ftype)</fullName>
    </recommendedName>
</protein>
<organism evidence="1 2">
    <name type="scientific">Hydrogenophaga pseudoflava</name>
    <name type="common">Pseudomonas carboxydoflava</name>
    <dbReference type="NCBI Taxonomy" id="47421"/>
    <lineage>
        <taxon>Bacteria</taxon>
        <taxon>Pseudomonadati</taxon>
        <taxon>Pseudomonadota</taxon>
        <taxon>Betaproteobacteria</taxon>
        <taxon>Burkholderiales</taxon>
        <taxon>Comamonadaceae</taxon>
        <taxon>Hydrogenophaga</taxon>
    </lineage>
</organism>
<dbReference type="RefSeq" id="WP_060983790.1">
    <property type="nucleotide sequence ID" value="NZ_CP037867.1"/>
</dbReference>
<dbReference type="KEGG" id="hpse:HPF_12560"/>
<keyword evidence="2" id="KW-1185">Reference proteome</keyword>
<evidence type="ECO:0000313" key="1">
    <source>
        <dbReference type="EMBL" id="QBM28524.1"/>
    </source>
</evidence>
<evidence type="ECO:0008006" key="3">
    <source>
        <dbReference type="Google" id="ProtNLM"/>
    </source>
</evidence>
<dbReference type="Proteomes" id="UP000293912">
    <property type="component" value="Chromosome"/>
</dbReference>
<name>A0A4P6X493_HYDPS</name>
<gene>
    <name evidence="1" type="ORF">HPF_12560</name>
</gene>
<reference evidence="1 2" key="1">
    <citation type="submission" date="2019-03" db="EMBL/GenBank/DDBJ databases">
        <authorList>
            <person name="Sebastian G."/>
            <person name="Baumann P."/>
            <person name="Ruckert C."/>
            <person name="Kalinowski J."/>
            <person name="Nebel B."/>
            <person name="Takors R."/>
            <person name="Blombach B."/>
        </authorList>
    </citation>
    <scope>NUCLEOTIDE SEQUENCE [LARGE SCALE GENOMIC DNA]</scope>
    <source>
        <strain evidence="1 2">DSM 1084</strain>
    </source>
</reference>
<accession>A0A4P6X493</accession>
<dbReference type="EMBL" id="CP037867">
    <property type="protein sequence ID" value="QBM28524.1"/>
    <property type="molecule type" value="Genomic_DNA"/>
</dbReference>
<sequence length="118" mass="12819">MTRLLLLNAVVSALLVALGITAYDRWVLRPALVVGVVDLSEVYRAKEAEFTRLLTQPGSDADRERALALARNFSQRLPAALDELPQECGCLVVIKSAIAGTPHGLDLTATLRRKVDLP</sequence>
<proteinExistence type="predicted"/>
<evidence type="ECO:0000313" key="2">
    <source>
        <dbReference type="Proteomes" id="UP000293912"/>
    </source>
</evidence>
<dbReference type="AlphaFoldDB" id="A0A4P6X493"/>